<dbReference type="AlphaFoldDB" id="A0A504YMZ8"/>
<keyword evidence="4" id="KW-1185">Reference proteome</keyword>
<keyword evidence="3" id="KW-0675">Receptor</keyword>
<dbReference type="Proteomes" id="UP000316759">
    <property type="component" value="Unassembled WGS sequence"/>
</dbReference>
<dbReference type="EMBL" id="SUNJ01005792">
    <property type="protein sequence ID" value="TPP63342.1"/>
    <property type="molecule type" value="Genomic_DNA"/>
</dbReference>
<dbReference type="STRING" id="46835.A0A504YMZ8"/>
<feature type="region of interest" description="Disordered" evidence="1">
    <location>
        <begin position="1"/>
        <end position="38"/>
    </location>
</feature>
<organism evidence="3 4">
    <name type="scientific">Fasciola gigantica</name>
    <name type="common">Giant liver fluke</name>
    <dbReference type="NCBI Taxonomy" id="46835"/>
    <lineage>
        <taxon>Eukaryota</taxon>
        <taxon>Metazoa</taxon>
        <taxon>Spiralia</taxon>
        <taxon>Lophotrochozoa</taxon>
        <taxon>Platyhelminthes</taxon>
        <taxon>Trematoda</taxon>
        <taxon>Digenea</taxon>
        <taxon>Plagiorchiida</taxon>
        <taxon>Echinostomata</taxon>
        <taxon>Echinostomatoidea</taxon>
        <taxon>Fasciolidae</taxon>
        <taxon>Fasciola</taxon>
    </lineage>
</organism>
<accession>A0A504YMZ8</accession>
<evidence type="ECO:0000313" key="4">
    <source>
        <dbReference type="Proteomes" id="UP000316759"/>
    </source>
</evidence>
<feature type="domain" description="BHLH" evidence="2">
    <location>
        <begin position="14"/>
        <end position="63"/>
    </location>
</feature>
<dbReference type="SUPFAM" id="SSF47459">
    <property type="entry name" value="HLH, helix-loop-helix DNA-binding domain"/>
    <property type="match status" value="1"/>
</dbReference>
<comment type="caution">
    <text evidence="3">The sequence shown here is derived from an EMBL/GenBank/DDBJ whole genome shotgun (WGS) entry which is preliminary data.</text>
</comment>
<evidence type="ECO:0000259" key="2">
    <source>
        <dbReference type="PROSITE" id="PS50888"/>
    </source>
</evidence>
<dbReference type="InterPro" id="IPR036638">
    <property type="entry name" value="HLH_DNA-bd_sf"/>
</dbReference>
<sequence>MERSPSTPKSLSKSQRESHSEIERKRRERMKRDTEFLRKQVSHTQCKDKLSIFQAGAEKLIQYTDKLGKREYIINDEEYSQIIMNVSLSFYVQLISMTITSKNFDGFDIHVRCSDGKVLKVHENVKRILDVAVDDVVGQALQDLAEPSFTTRQIISDAFHGSEFQWDIFKGVVARNFIVALRCGSRIPSKHCIYGCDGGIYRFIEFCGDLVPHTDGIDSKLFIIFRGLCRPLDPVSSTVLDPVEQNTSVSSNPDVPVPTSIYRFTLRLTPDTLLITEVVGDFQRILGTGNGPQPATLLNRCLQDTVCPSDKTELEQRLLEVRSQRHPTTFTLRLIHLDTGSPVSFEARLSPICFGQYLHCLVCCLTAAERPQSNHLRPVPVEQVSRDGSRSAMVHPGQFLPAYVKPAITPVTNIECGVHVSAVDSTGVSVLERPVQIGSSTVLKPDDGVSFDAISEVQHPAADQNVDESWFRDVDTSSFQSLLNNCNPTVDALLPDYLMTELPDADAGIGP</sequence>
<dbReference type="GO" id="GO:0046983">
    <property type="term" value="F:protein dimerization activity"/>
    <property type="evidence" value="ECO:0007669"/>
    <property type="project" value="InterPro"/>
</dbReference>
<evidence type="ECO:0000256" key="1">
    <source>
        <dbReference type="SAM" id="MobiDB-lite"/>
    </source>
</evidence>
<proteinExistence type="predicted"/>
<protein>
    <submittedName>
        <fullName evidence="3">Aryl hydrocarbon receptor nuclear translocator</fullName>
    </submittedName>
</protein>
<dbReference type="OrthoDB" id="161999at2759"/>
<gene>
    <name evidence="3" type="ORF">FGIG_11801</name>
</gene>
<feature type="compositionally biased region" description="Polar residues" evidence="1">
    <location>
        <begin position="1"/>
        <end position="13"/>
    </location>
</feature>
<reference evidence="3 4" key="1">
    <citation type="submission" date="2019-04" db="EMBL/GenBank/DDBJ databases">
        <title>Annotation for the trematode Fasciola gigantica.</title>
        <authorList>
            <person name="Choi Y.-J."/>
        </authorList>
    </citation>
    <scope>NUCLEOTIDE SEQUENCE [LARGE SCALE GENOMIC DNA]</scope>
    <source>
        <strain evidence="3">Uganda_cow_1</strain>
    </source>
</reference>
<dbReference type="Gene3D" id="4.10.280.10">
    <property type="entry name" value="Helix-loop-helix DNA-binding domain"/>
    <property type="match status" value="1"/>
</dbReference>
<name>A0A504YMZ8_FASGI</name>
<dbReference type="InterPro" id="IPR011598">
    <property type="entry name" value="bHLH_dom"/>
</dbReference>
<dbReference type="PROSITE" id="PS50888">
    <property type="entry name" value="BHLH"/>
    <property type="match status" value="1"/>
</dbReference>
<evidence type="ECO:0000313" key="3">
    <source>
        <dbReference type="EMBL" id="TPP63342.1"/>
    </source>
</evidence>
<feature type="compositionally biased region" description="Basic and acidic residues" evidence="1">
    <location>
        <begin position="14"/>
        <end position="38"/>
    </location>
</feature>